<organism evidence="3 4">
    <name type="scientific">Candidatus Marimicrobium litorale</name>
    <dbReference type="NCBI Taxonomy" id="2518991"/>
    <lineage>
        <taxon>Bacteria</taxon>
        <taxon>Pseudomonadati</taxon>
        <taxon>Pseudomonadota</taxon>
        <taxon>Gammaproteobacteria</taxon>
        <taxon>Cellvibrionales</taxon>
        <taxon>Halieaceae</taxon>
        <taxon>Marimicrobium</taxon>
    </lineage>
</organism>
<dbReference type="InterPro" id="IPR000917">
    <property type="entry name" value="Sulfatase_N"/>
</dbReference>
<proteinExistence type="predicted"/>
<feature type="transmembrane region" description="Helical" evidence="1">
    <location>
        <begin position="107"/>
        <end position="125"/>
    </location>
</feature>
<evidence type="ECO:0000313" key="3">
    <source>
        <dbReference type="EMBL" id="MCX2977061.1"/>
    </source>
</evidence>
<evidence type="ECO:0000259" key="2">
    <source>
        <dbReference type="Pfam" id="PF00884"/>
    </source>
</evidence>
<evidence type="ECO:0000256" key="1">
    <source>
        <dbReference type="SAM" id="Phobius"/>
    </source>
</evidence>
<dbReference type="PANTHER" id="PTHR43751:SF3">
    <property type="entry name" value="SULFATASE N-TERMINAL DOMAIN-CONTAINING PROTEIN"/>
    <property type="match status" value="1"/>
</dbReference>
<feature type="transmembrane region" description="Helical" evidence="1">
    <location>
        <begin position="81"/>
        <end position="101"/>
    </location>
</feature>
<dbReference type="PANTHER" id="PTHR43751">
    <property type="entry name" value="SULFATASE"/>
    <property type="match status" value="1"/>
</dbReference>
<dbReference type="InterPro" id="IPR052701">
    <property type="entry name" value="GAG_Ulvan_Degrading_Sulfatases"/>
</dbReference>
<dbReference type="InterPro" id="IPR017850">
    <property type="entry name" value="Alkaline_phosphatase_core_sf"/>
</dbReference>
<feature type="transmembrane region" description="Helical" evidence="1">
    <location>
        <begin position="137"/>
        <end position="154"/>
    </location>
</feature>
<name>A0ABT3T471_9GAMM</name>
<dbReference type="Gene3D" id="3.40.720.10">
    <property type="entry name" value="Alkaline Phosphatase, subunit A"/>
    <property type="match status" value="1"/>
</dbReference>
<evidence type="ECO:0000313" key="4">
    <source>
        <dbReference type="Proteomes" id="UP001143304"/>
    </source>
</evidence>
<feature type="transmembrane region" description="Helical" evidence="1">
    <location>
        <begin position="12"/>
        <end position="29"/>
    </location>
</feature>
<dbReference type="Proteomes" id="UP001143304">
    <property type="component" value="Unassembled WGS sequence"/>
</dbReference>
<reference evidence="3" key="1">
    <citation type="submission" date="2019-02" db="EMBL/GenBank/DDBJ databases">
        <authorList>
            <person name="Li S.-H."/>
        </authorList>
    </citation>
    <scope>NUCLEOTIDE SEQUENCE</scope>
    <source>
        <strain evidence="3">IMCC11814</strain>
    </source>
</reference>
<keyword evidence="1" id="KW-0472">Membrane</keyword>
<comment type="caution">
    <text evidence="3">The sequence shown here is derived from an EMBL/GenBank/DDBJ whole genome shotgun (WGS) entry which is preliminary data.</text>
</comment>
<sequence length="836" mass="93077">MTSDKKIISSQKYLHIFTLAVLGLSQPLLGTFSNSPEFFVAWKFTTNELAVFSITLFLFPPLTLITFQTTARLAGLACGQVVYYGLFFILSLLAIYTNIHAYIDKHAIAWVTSTIASACLLAITLKSVVFSRFLAQFAYVTPLFLIAFIFPFASNGQISWGNDTASTEQSSKRSFSNRVPVVLIVLDALPAKTLLDGRGKIDAGLFPNIADFSSDSVRYIDALAPDLHTVASIPKMLSGLKKTPNGATYQNYDDTLFSLLSPDYQIIAYEAGTAMCEPGICLSGTDGDTGRLAGILFDVVFLYSHLLDADSLGSRELFSNRLHDFGNFHVSNTSNAKGEILATADILRRFSERRAGALGDITSLIEEITQLSPSDATFIYFHSLLTHDPFDGLPQGKFYSPDNLPGLTEKVWDSDWLALQGYQRHILQVTYVDKFIGEILDALKKNGLYDKSMIILTSDHGVSFRGGSLYRYSRKDIHSAPAGVARFDMFRVPLIIKYPKALNKKGISPGDVSGLDLVPTILDVLEADFDIALDGQSVVENPIFGETDIEQHFSITARRNIRRTKLRYFSDNKIDQVFKVSRQPWMIGREIDSLSVAKKNDERIQLVSAITDLRNFDEDSPYQSIRVDGTVINRGQHDTDIDIAIAVNEKICSTTQTYKDWGKTSFYALLDPACLDNARNQIEFYGSNDCSPDNCVLRHIPTDAKIGVVEKGEEIIQLSDGKTLSRIPTGDINYWVDDFSCERGRCVISGWAVHTAGPADLTDVYWRSDEDFEHATEAQIERAEVANLHGGNGYSGFKFHLPEDRLDHARISLLFVFPQGYFLVNHVWRTDLSSTQ</sequence>
<keyword evidence="1" id="KW-1133">Transmembrane helix</keyword>
<keyword evidence="1" id="KW-0812">Transmembrane</keyword>
<dbReference type="Pfam" id="PF00884">
    <property type="entry name" value="Sulfatase"/>
    <property type="match status" value="1"/>
</dbReference>
<keyword evidence="4" id="KW-1185">Reference proteome</keyword>
<feature type="transmembrane region" description="Helical" evidence="1">
    <location>
        <begin position="49"/>
        <end position="69"/>
    </location>
</feature>
<dbReference type="RefSeq" id="WP_279248789.1">
    <property type="nucleotide sequence ID" value="NZ_SHNO01000001.1"/>
</dbReference>
<feature type="domain" description="Sulfatase N-terminal" evidence="2">
    <location>
        <begin position="363"/>
        <end position="525"/>
    </location>
</feature>
<protein>
    <recommendedName>
        <fullName evidence="2">Sulfatase N-terminal domain-containing protein</fullName>
    </recommendedName>
</protein>
<gene>
    <name evidence="3" type="ORF">EYC82_06805</name>
</gene>
<accession>A0ABT3T471</accession>
<dbReference type="SUPFAM" id="SSF53649">
    <property type="entry name" value="Alkaline phosphatase-like"/>
    <property type="match status" value="1"/>
</dbReference>
<dbReference type="EMBL" id="SHNO01000001">
    <property type="protein sequence ID" value="MCX2977061.1"/>
    <property type="molecule type" value="Genomic_DNA"/>
</dbReference>